<dbReference type="CDD" id="cd14733">
    <property type="entry name" value="BACK"/>
    <property type="match status" value="1"/>
</dbReference>
<feature type="domain" description="SANT and BTB" evidence="2">
    <location>
        <begin position="4"/>
        <end position="100"/>
    </location>
</feature>
<dbReference type="AlphaFoldDB" id="A0A061SIR5"/>
<proteinExistence type="predicted"/>
<evidence type="ECO:0000259" key="2">
    <source>
        <dbReference type="Pfam" id="PF11822"/>
    </source>
</evidence>
<name>A0A061SIR5_9CHLO</name>
<feature type="region of interest" description="Disordered" evidence="1">
    <location>
        <begin position="352"/>
        <end position="481"/>
    </location>
</feature>
<organism evidence="3">
    <name type="scientific">Tetraselmis sp. GSL018</name>
    <dbReference type="NCBI Taxonomy" id="582737"/>
    <lineage>
        <taxon>Eukaryota</taxon>
        <taxon>Viridiplantae</taxon>
        <taxon>Chlorophyta</taxon>
        <taxon>core chlorophytes</taxon>
        <taxon>Chlorodendrophyceae</taxon>
        <taxon>Chlorodendrales</taxon>
        <taxon>Chlorodendraceae</taxon>
        <taxon>Tetraselmis</taxon>
    </lineage>
</organism>
<feature type="compositionally biased region" description="Acidic residues" evidence="1">
    <location>
        <begin position="441"/>
        <end position="450"/>
    </location>
</feature>
<feature type="region of interest" description="Disordered" evidence="1">
    <location>
        <begin position="533"/>
        <end position="585"/>
    </location>
</feature>
<gene>
    <name evidence="3" type="ORF">TSPGSL018_4832</name>
</gene>
<feature type="compositionally biased region" description="Low complexity" evidence="1">
    <location>
        <begin position="550"/>
        <end position="585"/>
    </location>
</feature>
<dbReference type="InterPro" id="IPR045902">
    <property type="entry name" value="SANBR-like"/>
</dbReference>
<feature type="compositionally biased region" description="Basic residues" evidence="1">
    <location>
        <begin position="382"/>
        <end position="392"/>
    </location>
</feature>
<reference evidence="3" key="1">
    <citation type="submission" date="2014-05" db="EMBL/GenBank/DDBJ databases">
        <title>The transcriptome of the halophilic microalga Tetraselmis sp. GSL018 isolated from the Great Salt Lake, Utah.</title>
        <authorList>
            <person name="Jinkerson R.E."/>
            <person name="D'Adamo S."/>
            <person name="Posewitz M.C."/>
        </authorList>
    </citation>
    <scope>NUCLEOTIDE SEQUENCE</scope>
    <source>
        <strain evidence="3">GSL018</strain>
    </source>
</reference>
<feature type="compositionally biased region" description="Low complexity" evidence="1">
    <location>
        <begin position="406"/>
        <end position="440"/>
    </location>
</feature>
<evidence type="ECO:0000313" key="3">
    <source>
        <dbReference type="EMBL" id="JAC82810.1"/>
    </source>
</evidence>
<dbReference type="PANTHER" id="PTHR20946:SF0">
    <property type="entry name" value="SANT AND BTB DOMAIN REGULATOR OF CLASS SWITCH RECOMBINATION"/>
    <property type="match status" value="1"/>
</dbReference>
<evidence type="ECO:0000256" key="1">
    <source>
        <dbReference type="SAM" id="MobiDB-lite"/>
    </source>
</evidence>
<accession>A0A061SIR5</accession>
<dbReference type="Pfam" id="PF11822">
    <property type="entry name" value="BTB_SANBR"/>
    <property type="match status" value="1"/>
</dbReference>
<protein>
    <submittedName>
        <fullName evidence="3">Duf3342 domain containing protein</fullName>
    </submittedName>
</protein>
<dbReference type="InterPro" id="IPR021777">
    <property type="entry name" value="SANBR_BTB"/>
</dbReference>
<sequence length="585" mass="63381">MGLVTIHVFDEARGIKQDFTCELELLLSSMRYFKSYLKKVSPSQDVEISVHCDVAVFAWLLRFVKVKLGSERPVLGLGNCLPVLISSNFLQMEELVSECISYISDNFGKVAALPLDMSSLSDELLGKLSKVVDEEKLEALWVKCSVEENTAEDRQCLALVNKLYKNKLETELRAAQTTLVRCEHCQRLYPAQERASLTCTAAEAVVDYRGSITAQHVPEPRWRFQKHLASLRKGGSSWREIFWLVWGHLHVLSCLRCGSRFLACDIGHCLYHPQPPSFPPTRSHGVFPCCGGSAFRFDTTSTSRQGCAARNHEVDTSNGGGGATDVGTERVLHLLSMYGGLIAVPWASSIKGKSSAGDAGDDEDRAAQDLGSPHSEQENGHRRWPHQQRRRLPPTASARGVRTPSRGRVAAASVAAKAAEGAESDAAAGSSCSDATASGSDTDDALGSDDEAAKTLPCASETPAKEGSAPGEAVGTPRSFLSLIGPGRYTASIKKVTENSSNRVKAALQAAMFQELIRQDDADRMEMLMEQLAAGRDNPALRTQREARARTAAPSRGSPRPGPRPVSASAARTAARSLARQQAFR</sequence>
<dbReference type="EMBL" id="GBEZ01002224">
    <property type="protein sequence ID" value="JAC82810.1"/>
    <property type="molecule type" value="Transcribed_RNA"/>
</dbReference>
<dbReference type="PANTHER" id="PTHR20946">
    <property type="entry name" value="SANT AND BTB DOMAIN REGULATOR OF CLASS SWITCH RECOMBINATION"/>
    <property type="match status" value="1"/>
</dbReference>